<evidence type="ECO:0000256" key="3">
    <source>
        <dbReference type="ARBA" id="ARBA00022475"/>
    </source>
</evidence>
<feature type="domain" description="Major facilitator superfamily (MFS) profile" evidence="9">
    <location>
        <begin position="16"/>
        <end position="437"/>
    </location>
</feature>
<feature type="transmembrane region" description="Helical" evidence="8">
    <location>
        <begin position="143"/>
        <end position="162"/>
    </location>
</feature>
<evidence type="ECO:0000256" key="1">
    <source>
        <dbReference type="ARBA" id="ARBA00004651"/>
    </source>
</evidence>
<feature type="transmembrane region" description="Helical" evidence="8">
    <location>
        <begin position="311"/>
        <end position="333"/>
    </location>
</feature>
<dbReference type="Pfam" id="PF00083">
    <property type="entry name" value="Sugar_tr"/>
    <property type="match status" value="1"/>
</dbReference>
<evidence type="ECO:0000256" key="6">
    <source>
        <dbReference type="ARBA" id="ARBA00022989"/>
    </source>
</evidence>
<dbReference type="PROSITE" id="PS50850">
    <property type="entry name" value="MFS"/>
    <property type="match status" value="1"/>
</dbReference>
<keyword evidence="4" id="KW-0762">Sugar transport</keyword>
<dbReference type="InterPro" id="IPR050549">
    <property type="entry name" value="MFS_Trehalose_Transporter"/>
</dbReference>
<dbReference type="InterPro" id="IPR020846">
    <property type="entry name" value="MFS_dom"/>
</dbReference>
<dbReference type="SUPFAM" id="SSF103473">
    <property type="entry name" value="MFS general substrate transporter"/>
    <property type="match status" value="1"/>
</dbReference>
<keyword evidence="6 8" id="KW-1133">Transmembrane helix</keyword>
<evidence type="ECO:0000259" key="9">
    <source>
        <dbReference type="PROSITE" id="PS50850"/>
    </source>
</evidence>
<dbReference type="AlphaFoldDB" id="A0A0A9WUR3"/>
<dbReference type="PANTHER" id="PTHR48021:SF46">
    <property type="entry name" value="MAJOR FACILITATOR SUPERFAMILY (MFS) PROFILE DOMAIN-CONTAINING PROTEIN"/>
    <property type="match status" value="1"/>
</dbReference>
<feature type="transmembrane region" description="Helical" evidence="8">
    <location>
        <begin position="12"/>
        <end position="35"/>
    </location>
</feature>
<dbReference type="GO" id="GO:0005886">
    <property type="term" value="C:plasma membrane"/>
    <property type="evidence" value="ECO:0007669"/>
    <property type="project" value="UniProtKB-SubCell"/>
</dbReference>
<dbReference type="FunFam" id="1.20.1250.20:FF:000218">
    <property type="entry name" value="facilitated trehalose transporter Tret1"/>
    <property type="match status" value="1"/>
</dbReference>
<feature type="transmembrane region" description="Helical" evidence="8">
    <location>
        <begin position="110"/>
        <end position="131"/>
    </location>
</feature>
<accession>A0A0A9WUR3</accession>
<comment type="subcellular location">
    <subcellularLocation>
        <location evidence="1">Cell membrane</location>
        <topology evidence="1">Multi-pass membrane protein</topology>
    </subcellularLocation>
</comment>
<evidence type="ECO:0000256" key="5">
    <source>
        <dbReference type="ARBA" id="ARBA00022692"/>
    </source>
</evidence>
<reference evidence="10" key="2">
    <citation type="submission" date="2014-07" db="EMBL/GenBank/DDBJ databases">
        <authorList>
            <person name="Hull J."/>
        </authorList>
    </citation>
    <scope>NUCLEOTIDE SEQUENCE</scope>
</reference>
<organism evidence="10">
    <name type="scientific">Lygus hesperus</name>
    <name type="common">Western plant bug</name>
    <dbReference type="NCBI Taxonomy" id="30085"/>
    <lineage>
        <taxon>Eukaryota</taxon>
        <taxon>Metazoa</taxon>
        <taxon>Ecdysozoa</taxon>
        <taxon>Arthropoda</taxon>
        <taxon>Hexapoda</taxon>
        <taxon>Insecta</taxon>
        <taxon>Pterygota</taxon>
        <taxon>Neoptera</taxon>
        <taxon>Paraneoptera</taxon>
        <taxon>Hemiptera</taxon>
        <taxon>Heteroptera</taxon>
        <taxon>Panheteroptera</taxon>
        <taxon>Cimicomorpha</taxon>
        <taxon>Miridae</taxon>
        <taxon>Mirini</taxon>
        <taxon>Lygus</taxon>
    </lineage>
</organism>
<evidence type="ECO:0000256" key="2">
    <source>
        <dbReference type="ARBA" id="ARBA00022448"/>
    </source>
</evidence>
<reference evidence="12" key="3">
    <citation type="submission" date="2014-09" db="EMBL/GenBank/DDBJ databases">
        <authorList>
            <person name="Magalhaes I.L.F."/>
            <person name="Oliveira U."/>
            <person name="Santos F.R."/>
            <person name="Vidigal T.H.D.A."/>
            <person name="Brescovit A.D."/>
            <person name="Santos A.J."/>
        </authorList>
    </citation>
    <scope>NUCLEOTIDE SEQUENCE</scope>
</reference>
<feature type="transmembrane region" description="Helical" evidence="8">
    <location>
        <begin position="55"/>
        <end position="77"/>
    </location>
</feature>
<proteinExistence type="predicted"/>
<reference evidence="10" key="1">
    <citation type="journal article" date="2014" name="PLoS ONE">
        <title>Transcriptome-Based Identification of ABC Transporters in the Western Tarnished Plant Bug Lygus hesperus.</title>
        <authorList>
            <person name="Hull J.J."/>
            <person name="Chaney K."/>
            <person name="Geib S.M."/>
            <person name="Fabrick J.A."/>
            <person name="Brent C.S."/>
            <person name="Walsh D."/>
            <person name="Lavine L.C."/>
        </authorList>
    </citation>
    <scope>NUCLEOTIDE SEQUENCE</scope>
</reference>
<dbReference type="Gene3D" id="1.20.1250.20">
    <property type="entry name" value="MFS general substrate transporter like domains"/>
    <property type="match status" value="1"/>
</dbReference>
<keyword evidence="2" id="KW-0813">Transport</keyword>
<dbReference type="PROSITE" id="PS00217">
    <property type="entry name" value="SUGAR_TRANSPORT_2"/>
    <property type="match status" value="1"/>
</dbReference>
<feature type="transmembrane region" description="Helical" evidence="8">
    <location>
        <begin position="248"/>
        <end position="273"/>
    </location>
</feature>
<feature type="transmembrane region" description="Helical" evidence="8">
    <location>
        <begin position="385"/>
        <end position="405"/>
    </location>
</feature>
<sequence length="473" mass="52468">MIYRYVTFGSYGQWVGAFIVASASFVSGTFLGWPASALPQIRDGSAGFILTDDEQSWMVTLGSIGSFFSPIPCGYLMDRIGRKYTLLLFDGLMLVSWIMLTYSTTVVPIYIARILCGLWGGVEYTTVLLYICEISEPRLRGTLGTIGELMLFSGAFFESVLAHLPYKIIAACSAIPAIWLFVGLLLIPESPYFYLMRGNREAATESVKWFRGSCKAEDMDKMETAVKEQLANTGSFAEIFTSSVNFKALLIVQCLKIVLGSSSIILLLAYTSVILPDSWVSARNGFTVLCAVWIVSGVFACTIMDKINRRTFLFVSSFGTLISLAFTSMWYYLRYKTSIDTSTTTWVPLVTLIIAGSFETAGIFNVPNVVKGEIFAINIKSKASAISCMTAFLFEGITTFFYYPITRNIGLYFNFVKIMITSALCIVIVKFALIETRGKSLEEIQLVLNNDCGDDDLVWTTNVLETRPIKSTV</sequence>
<protein>
    <submittedName>
        <fullName evidence="10">Facilitated trehalose transporter Tret1</fullName>
    </submittedName>
</protein>
<dbReference type="InterPro" id="IPR036259">
    <property type="entry name" value="MFS_trans_sf"/>
</dbReference>
<dbReference type="PANTHER" id="PTHR48021">
    <property type="match status" value="1"/>
</dbReference>
<evidence type="ECO:0000313" key="10">
    <source>
        <dbReference type="EMBL" id="JAG08580.1"/>
    </source>
</evidence>
<dbReference type="InterPro" id="IPR005828">
    <property type="entry name" value="MFS_sugar_transport-like"/>
</dbReference>
<keyword evidence="5 8" id="KW-0812">Transmembrane</keyword>
<dbReference type="EMBL" id="GBRD01006679">
    <property type="protein sequence ID" value="JAG59142.1"/>
    <property type="molecule type" value="Transcribed_RNA"/>
</dbReference>
<dbReference type="GO" id="GO:0022857">
    <property type="term" value="F:transmembrane transporter activity"/>
    <property type="evidence" value="ECO:0007669"/>
    <property type="project" value="InterPro"/>
</dbReference>
<evidence type="ECO:0000256" key="7">
    <source>
        <dbReference type="ARBA" id="ARBA00023136"/>
    </source>
</evidence>
<feature type="transmembrane region" description="Helical" evidence="8">
    <location>
        <begin position="345"/>
        <end position="364"/>
    </location>
</feature>
<evidence type="ECO:0000313" key="11">
    <source>
        <dbReference type="EMBL" id="JAG08581.1"/>
    </source>
</evidence>
<evidence type="ECO:0000256" key="8">
    <source>
        <dbReference type="SAM" id="Phobius"/>
    </source>
</evidence>
<feature type="transmembrane region" description="Helical" evidence="8">
    <location>
        <begin position="285"/>
        <end position="304"/>
    </location>
</feature>
<evidence type="ECO:0000313" key="12">
    <source>
        <dbReference type="EMBL" id="JAG59142.1"/>
    </source>
</evidence>
<dbReference type="InterPro" id="IPR005829">
    <property type="entry name" value="Sugar_transporter_CS"/>
</dbReference>
<name>A0A0A9WUR3_LYGHE</name>
<feature type="transmembrane region" description="Helical" evidence="8">
    <location>
        <begin position="411"/>
        <end position="433"/>
    </location>
</feature>
<dbReference type="EMBL" id="GBHO01035023">
    <property type="protein sequence ID" value="JAG08581.1"/>
    <property type="molecule type" value="Transcribed_RNA"/>
</dbReference>
<keyword evidence="7 8" id="KW-0472">Membrane</keyword>
<evidence type="ECO:0000256" key="4">
    <source>
        <dbReference type="ARBA" id="ARBA00022597"/>
    </source>
</evidence>
<feature type="transmembrane region" description="Helical" evidence="8">
    <location>
        <begin position="168"/>
        <end position="187"/>
    </location>
</feature>
<feature type="transmembrane region" description="Helical" evidence="8">
    <location>
        <begin position="84"/>
        <end position="104"/>
    </location>
</feature>
<dbReference type="EMBL" id="GBHO01035024">
    <property type="protein sequence ID" value="JAG08580.1"/>
    <property type="molecule type" value="Transcribed_RNA"/>
</dbReference>
<keyword evidence="3" id="KW-1003">Cell membrane</keyword>
<gene>
    <name evidence="10" type="primary">Tret1_127</name>
    <name evidence="11" type="synonym">Tret1_156</name>
    <name evidence="10" type="ORF">CM83_51739</name>
    <name evidence="11" type="ORF">CM83_51740</name>
</gene>